<evidence type="ECO:0000313" key="1">
    <source>
        <dbReference type="EMBL" id="EKC78159.1"/>
    </source>
</evidence>
<comment type="caution">
    <text evidence="1">The sequence shown here is derived from an EMBL/GenBank/DDBJ whole genome shotgun (WGS) entry which is preliminary data.</text>
</comment>
<gene>
    <name evidence="1" type="ORF">OBE_00005</name>
</gene>
<protein>
    <submittedName>
        <fullName evidence="1">Uncharacterized protein</fullName>
    </submittedName>
</protein>
<proteinExistence type="predicted"/>
<dbReference type="EMBL" id="AJWZ01000004">
    <property type="protein sequence ID" value="EKC78159.1"/>
    <property type="molecule type" value="Genomic_DNA"/>
</dbReference>
<reference evidence="1" key="1">
    <citation type="journal article" date="2013" name="Environ. Microbiol.">
        <title>Microbiota from the distal guts of lean and obese adolescents exhibit partial functional redundancy besides clear differences in community structure.</title>
        <authorList>
            <person name="Ferrer M."/>
            <person name="Ruiz A."/>
            <person name="Lanza F."/>
            <person name="Haange S.B."/>
            <person name="Oberbach A."/>
            <person name="Till H."/>
            <person name="Bargiela R."/>
            <person name="Campoy C."/>
            <person name="Segura M.T."/>
            <person name="Richter M."/>
            <person name="von Bergen M."/>
            <person name="Seifert J."/>
            <person name="Suarez A."/>
        </authorList>
    </citation>
    <scope>NUCLEOTIDE SEQUENCE</scope>
</reference>
<dbReference type="AlphaFoldDB" id="K1UDV7"/>
<organism evidence="1">
    <name type="scientific">human gut metagenome</name>
    <dbReference type="NCBI Taxonomy" id="408170"/>
    <lineage>
        <taxon>unclassified sequences</taxon>
        <taxon>metagenomes</taxon>
        <taxon>organismal metagenomes</taxon>
    </lineage>
</organism>
<accession>K1UDV7</accession>
<name>K1UDV7_9ZZZZ</name>
<sequence>MGKDGKPVTEVQEIQVPAFKIVSVFDVSQTEGEPLPSIGVEELTGSVERYGEFFKALEQTSPVPIGF</sequence>